<evidence type="ECO:0008006" key="3">
    <source>
        <dbReference type="Google" id="ProtNLM"/>
    </source>
</evidence>
<gene>
    <name evidence="1" type="ORF">K8U61_16185</name>
</gene>
<dbReference type="RefSeq" id="WP_224124076.1">
    <property type="nucleotide sequence ID" value="NZ_JAIQZJ010000009.1"/>
</dbReference>
<name>A0ABS7UFZ1_9ACTN</name>
<dbReference type="Proteomes" id="UP000780875">
    <property type="component" value="Unassembled WGS sequence"/>
</dbReference>
<proteinExistence type="predicted"/>
<dbReference type="EMBL" id="JAIQZJ010000009">
    <property type="protein sequence ID" value="MBZ5739715.1"/>
    <property type="molecule type" value="Genomic_DNA"/>
</dbReference>
<evidence type="ECO:0000313" key="1">
    <source>
        <dbReference type="EMBL" id="MBZ5739715.1"/>
    </source>
</evidence>
<evidence type="ECO:0000313" key="2">
    <source>
        <dbReference type="Proteomes" id="UP000780875"/>
    </source>
</evidence>
<reference evidence="1 2" key="1">
    <citation type="submission" date="2021-09" db="EMBL/GenBank/DDBJ databases">
        <title>Whole genome sequence of Nocardioides sp. GBK3QG-3.</title>
        <authorList>
            <person name="Tuo L."/>
        </authorList>
    </citation>
    <scope>NUCLEOTIDE SEQUENCE [LARGE SCALE GENOMIC DNA]</scope>
    <source>
        <strain evidence="1 2">GBK3QG-3</strain>
    </source>
</reference>
<protein>
    <recommendedName>
        <fullName evidence="3">Response regulatory domain-containing protein</fullName>
    </recommendedName>
</protein>
<comment type="caution">
    <text evidence="1">The sequence shown here is derived from an EMBL/GenBank/DDBJ whole genome shotgun (WGS) entry which is preliminary data.</text>
</comment>
<accession>A0ABS7UFZ1</accession>
<sequence length="135" mass="13442">MTGTARPTVLLIADQQAIADAVSAALDAAGFSVVHDAAAPAGTADGGRVGLLLHALEPDDSVALAREVVSGSDLPWMVVASTPRGPGWEALLEAGASLVVDAAETSIDGVVQLLDGLTARVDDVVPDAHPAGAED</sequence>
<keyword evidence="2" id="KW-1185">Reference proteome</keyword>
<organism evidence="1 2">
    <name type="scientific">Nocardioides mangrovi</name>
    <dbReference type="NCBI Taxonomy" id="2874580"/>
    <lineage>
        <taxon>Bacteria</taxon>
        <taxon>Bacillati</taxon>
        <taxon>Actinomycetota</taxon>
        <taxon>Actinomycetes</taxon>
        <taxon>Propionibacteriales</taxon>
        <taxon>Nocardioidaceae</taxon>
        <taxon>Nocardioides</taxon>
    </lineage>
</organism>